<evidence type="ECO:0000256" key="3">
    <source>
        <dbReference type="SAM" id="Phobius"/>
    </source>
</evidence>
<evidence type="ECO:0000313" key="4">
    <source>
        <dbReference type="EMBL" id="TWT21401.1"/>
    </source>
</evidence>
<organism evidence="4 5">
    <name type="scientific">Luteimonas marina</name>
    <dbReference type="NCBI Taxonomy" id="488485"/>
    <lineage>
        <taxon>Bacteria</taxon>
        <taxon>Pseudomonadati</taxon>
        <taxon>Pseudomonadota</taxon>
        <taxon>Gammaproteobacteria</taxon>
        <taxon>Lysobacterales</taxon>
        <taxon>Lysobacteraceae</taxon>
        <taxon>Luteimonas</taxon>
    </lineage>
</organism>
<dbReference type="Gene3D" id="2.130.10.130">
    <property type="entry name" value="Integrin alpha, N-terminal"/>
    <property type="match status" value="4"/>
</dbReference>
<evidence type="ECO:0000256" key="2">
    <source>
        <dbReference type="SAM" id="MobiDB-lite"/>
    </source>
</evidence>
<name>A0A5C5U4V7_9GAMM</name>
<accession>A0A5C5U4V7</accession>
<dbReference type="InterPro" id="IPR013517">
    <property type="entry name" value="FG-GAP"/>
</dbReference>
<keyword evidence="5" id="KW-1185">Reference proteome</keyword>
<dbReference type="SUPFAM" id="SSF69318">
    <property type="entry name" value="Integrin alpha N-terminal domain"/>
    <property type="match status" value="2"/>
</dbReference>
<evidence type="ECO:0000256" key="1">
    <source>
        <dbReference type="ARBA" id="ARBA00022729"/>
    </source>
</evidence>
<keyword evidence="1" id="KW-0732">Signal</keyword>
<keyword evidence="3" id="KW-0472">Membrane</keyword>
<dbReference type="InterPro" id="IPR028994">
    <property type="entry name" value="Integrin_alpha_N"/>
</dbReference>
<feature type="region of interest" description="Disordered" evidence="2">
    <location>
        <begin position="1"/>
        <end position="46"/>
    </location>
</feature>
<gene>
    <name evidence="4" type="ORF">FQY83_08640</name>
</gene>
<dbReference type="EMBL" id="VOHK01000003">
    <property type="protein sequence ID" value="TWT21401.1"/>
    <property type="molecule type" value="Genomic_DNA"/>
</dbReference>
<protein>
    <submittedName>
        <fullName evidence="4">VCBS repeat-containing protein</fullName>
    </submittedName>
</protein>
<feature type="transmembrane region" description="Helical" evidence="3">
    <location>
        <begin position="77"/>
        <end position="95"/>
    </location>
</feature>
<comment type="caution">
    <text evidence="4">The sequence shown here is derived from an EMBL/GenBank/DDBJ whole genome shotgun (WGS) entry which is preliminary data.</text>
</comment>
<keyword evidence="3" id="KW-0812">Transmembrane</keyword>
<evidence type="ECO:0000313" key="5">
    <source>
        <dbReference type="Proteomes" id="UP000319980"/>
    </source>
</evidence>
<dbReference type="PANTHER" id="PTHR46580">
    <property type="entry name" value="SENSOR KINASE-RELATED"/>
    <property type="match status" value="1"/>
</dbReference>
<dbReference type="PANTHER" id="PTHR46580:SF2">
    <property type="entry name" value="MAM DOMAIN-CONTAINING PROTEIN"/>
    <property type="match status" value="1"/>
</dbReference>
<dbReference type="Proteomes" id="UP000319980">
    <property type="component" value="Unassembled WGS sequence"/>
</dbReference>
<dbReference type="AlphaFoldDB" id="A0A5C5U4V7"/>
<proteinExistence type="predicted"/>
<reference evidence="4 5" key="1">
    <citation type="journal article" date="2008" name="Int. J. Syst. Evol. Microbiol.">
        <title>Luteimonas marina sp. nov., isolated from seawater.</title>
        <authorList>
            <person name="Baik K.S."/>
            <person name="Park S.C."/>
            <person name="Kim M.S."/>
            <person name="Kim E.M."/>
            <person name="Park C."/>
            <person name="Chun J."/>
            <person name="Seong C.N."/>
        </authorList>
    </citation>
    <scope>NUCLEOTIDE SEQUENCE [LARGE SCALE GENOMIC DNA]</scope>
    <source>
        <strain evidence="4 5">FR1330</strain>
    </source>
</reference>
<dbReference type="Pfam" id="PF13517">
    <property type="entry name" value="FG-GAP_3"/>
    <property type="match status" value="4"/>
</dbReference>
<keyword evidence="3" id="KW-1133">Transmembrane helix</keyword>
<sequence>MRKQSSAMRYDPTPASSSQLRLPAPPRRRPGSPRTGMALASGAGDVMERDVTERIAERRRCVLPSQPVRPAARIRRFAGFLLAGCVVTISGTAAGSDFRFQPVALHDENLPATADTVAIADVTGDGRKDVVLVVRDWFGSIEGSQALVYAQTPSGGLAAPASHDYLGTTEGYGTELQIADLDNDGIADIVIGHDQGFTILLPRRGAGMATRLVEMPGTIVSLVAGDLDRDGRPDVVRQADGRLVVLFGNGDGTFSRSTELAIRSGGRPGGARIGDVTGDGHADIVVADQLGIVIFPGRGDGGFAAAVHYDYESYATGDSRGFRTLTLVDINRDGRLDVLTTVASNQPRSALWIFHQGQDGRLSTPQTMWTYDMAVAATAVDLDNNGYQDLLVAHGGWEALGYYLQIREGLEAERGTPLPYATTYQHHGLDGGDIDGDGCSDAAVADYNNGLLLLRGQGCLEPWAPANDVASDFDGDGRTDILWHDASTGASAIWKGGSIATQIAVTRVTDRRWRLVGRGDFDGDGRTDLFWRHVATGANAIWPGGDYRQSVSLTAVTDTRWEVVGIGDFDSDRKDDVLWRHSVNGANAIWGAGSYRNSRVLATVPDRDWLVAGIGDFNGDGRADILWRHRFSGANTIWSGGEAGTRLAVAHAPHAGWQVAGIGDVDRDGRSDIVWRHALTGRASIWPSANLNVSRDITGVADLGWKIAGIADYDHDGRADLLWRHGRSGRNVVWRAGQPNSRYELTTVTNLNWMLAR</sequence>